<evidence type="ECO:0000259" key="1">
    <source>
        <dbReference type="Pfam" id="PF01728"/>
    </source>
</evidence>
<dbReference type="SUPFAM" id="SSF53335">
    <property type="entry name" value="S-adenosyl-L-methionine-dependent methyltransferases"/>
    <property type="match status" value="1"/>
</dbReference>
<dbReference type="InterPro" id="IPR002877">
    <property type="entry name" value="RNA_MeTrfase_FtsJ_dom"/>
</dbReference>
<dbReference type="PANTHER" id="PTHR37524">
    <property type="entry name" value="RIBOSOMAL RNA LARGE SUBUNIT METHYLTRANSFERASE M"/>
    <property type="match status" value="1"/>
</dbReference>
<dbReference type="PANTHER" id="PTHR37524:SF2">
    <property type="entry name" value="RIBOSOMAL RNA METHYLTRANSFERASE FTSJ DOMAIN-CONTAINING PROTEIN"/>
    <property type="match status" value="1"/>
</dbReference>
<sequence>MPDTVGYIAAEGFAAELEGELARAGVRLRGWHGDRLLLAEPPALTPAWAEDVWFDARELPVPSIKQAARTLKGLQRNWALLTPPAHVRRANLIAQQLPHVSMKPLAFPERPPAAPLGGWTLLDEGRLLASPGTLSPFPHGRAGFVEDRETPPNRAYLKLWEALSLLDQRPGPGDRCLDLGAAPGGWTWVLASLGAQVTAVDKAELAARVTAMPGVSVRRDSAFALDPARDGPVDWLCSDVVCYPDRLYRLVTRWLQAGAARNFVCTVKFQGATDVAAMDAFASLPGSRLMHLHHNKHELTWVSLKRWRAGSHS</sequence>
<organism evidence="2 3">
    <name type="scientific">Rhodovibrio sodomensis</name>
    <dbReference type="NCBI Taxonomy" id="1088"/>
    <lineage>
        <taxon>Bacteria</taxon>
        <taxon>Pseudomonadati</taxon>
        <taxon>Pseudomonadota</taxon>
        <taxon>Alphaproteobacteria</taxon>
        <taxon>Rhodospirillales</taxon>
        <taxon>Rhodovibrionaceae</taxon>
        <taxon>Rhodovibrio</taxon>
    </lineage>
</organism>
<name>A0ABS1DLK1_9PROT</name>
<reference evidence="2 3" key="1">
    <citation type="journal article" date="2020" name="Microorganisms">
        <title>Osmotic Adaptation and Compatible Solute Biosynthesis of Phototrophic Bacteria as Revealed from Genome Analyses.</title>
        <authorList>
            <person name="Imhoff J.F."/>
            <person name="Rahn T."/>
            <person name="Kunzel S."/>
            <person name="Keller A."/>
            <person name="Neulinger S.C."/>
        </authorList>
    </citation>
    <scope>NUCLEOTIDE SEQUENCE [LARGE SCALE GENOMIC DNA]</scope>
    <source>
        <strain evidence="2 3">DSM 9895</strain>
    </source>
</reference>
<dbReference type="EMBL" id="NRRL01000177">
    <property type="protein sequence ID" value="MBK1671364.1"/>
    <property type="molecule type" value="Genomic_DNA"/>
</dbReference>
<accession>A0ABS1DLK1</accession>
<evidence type="ECO:0000313" key="3">
    <source>
        <dbReference type="Proteomes" id="UP001296873"/>
    </source>
</evidence>
<feature type="domain" description="Ribosomal RNA methyltransferase FtsJ" evidence="1">
    <location>
        <begin position="153"/>
        <end position="241"/>
    </location>
</feature>
<gene>
    <name evidence="2" type="ORF">CKO28_25515</name>
</gene>
<dbReference type="Gene3D" id="3.40.50.150">
    <property type="entry name" value="Vaccinia Virus protein VP39"/>
    <property type="match status" value="1"/>
</dbReference>
<dbReference type="Pfam" id="PF01728">
    <property type="entry name" value="FtsJ"/>
    <property type="match status" value="1"/>
</dbReference>
<dbReference type="InterPro" id="IPR029063">
    <property type="entry name" value="SAM-dependent_MTases_sf"/>
</dbReference>
<proteinExistence type="predicted"/>
<keyword evidence="3" id="KW-1185">Reference proteome</keyword>
<comment type="caution">
    <text evidence="2">The sequence shown here is derived from an EMBL/GenBank/DDBJ whole genome shotgun (WGS) entry which is preliminary data.</text>
</comment>
<dbReference type="Proteomes" id="UP001296873">
    <property type="component" value="Unassembled WGS sequence"/>
</dbReference>
<dbReference type="RefSeq" id="WP_200344147.1">
    <property type="nucleotide sequence ID" value="NZ_NRRL01000177.1"/>
</dbReference>
<protein>
    <recommendedName>
        <fullName evidence="1">Ribosomal RNA methyltransferase FtsJ domain-containing protein</fullName>
    </recommendedName>
</protein>
<evidence type="ECO:0000313" key="2">
    <source>
        <dbReference type="EMBL" id="MBK1671364.1"/>
    </source>
</evidence>